<dbReference type="EMBL" id="JAAAMV010000012">
    <property type="protein sequence ID" value="NBD25355.1"/>
    <property type="molecule type" value="Genomic_DNA"/>
</dbReference>
<evidence type="ECO:0000313" key="5">
    <source>
        <dbReference type="Proteomes" id="UP000665561"/>
    </source>
</evidence>
<evidence type="ECO:0000313" key="4">
    <source>
        <dbReference type="EMBL" id="NBD25355.1"/>
    </source>
</evidence>
<dbReference type="InterPro" id="IPR055170">
    <property type="entry name" value="GFO_IDH_MocA-like_dom"/>
</dbReference>
<dbReference type="InterPro" id="IPR000683">
    <property type="entry name" value="Gfo/Idh/MocA-like_OxRdtase_N"/>
</dbReference>
<dbReference type="Pfam" id="PF01408">
    <property type="entry name" value="GFO_IDH_MocA"/>
    <property type="match status" value="1"/>
</dbReference>
<dbReference type="InterPro" id="IPR050463">
    <property type="entry name" value="Gfo/Idh/MocA_oxidrdct_glycsds"/>
</dbReference>
<name>A0ABW9XRR1_9BACL</name>
<dbReference type="InterPro" id="IPR036291">
    <property type="entry name" value="NAD(P)-bd_dom_sf"/>
</dbReference>
<dbReference type="PANTHER" id="PTHR43818">
    <property type="entry name" value="BCDNA.GH03377"/>
    <property type="match status" value="1"/>
</dbReference>
<protein>
    <submittedName>
        <fullName evidence="4">Gfo/Idh/MocA family oxidoreductase</fullName>
    </submittedName>
</protein>
<dbReference type="SUPFAM" id="SSF55347">
    <property type="entry name" value="Glyceraldehyde-3-phosphate dehydrogenase-like, C-terminal domain"/>
    <property type="match status" value="1"/>
</dbReference>
<keyword evidence="1" id="KW-0560">Oxidoreductase</keyword>
<reference evidence="4 5" key="1">
    <citation type="submission" date="2020-01" db="EMBL/GenBank/DDBJ databases">
        <title>Paenibacillus soybeanensis sp. nov. isolated from the nodules of soybean (Glycine max(L.) Merr).</title>
        <authorList>
            <person name="Wang H."/>
        </authorList>
    </citation>
    <scope>NUCLEOTIDE SEQUENCE [LARGE SCALE GENOMIC DNA]</scope>
    <source>
        <strain evidence="4 5">T1</strain>
    </source>
</reference>
<dbReference type="SUPFAM" id="SSF51735">
    <property type="entry name" value="NAD(P)-binding Rossmann-fold domains"/>
    <property type="match status" value="1"/>
</dbReference>
<feature type="domain" description="Gfo/Idh/MocA-like oxidoreductase N-terminal" evidence="2">
    <location>
        <begin position="8"/>
        <end position="128"/>
    </location>
</feature>
<accession>A0ABW9XRR1</accession>
<evidence type="ECO:0000259" key="3">
    <source>
        <dbReference type="Pfam" id="PF22725"/>
    </source>
</evidence>
<sequence>MKDEVLTLKVGLIGIGAMGRTHLAIYKRLMAEGYPVELAAVCDLKMAELKDDTLSAYRLYDAVDDMLDGEELDIVDITVPTPFHAELASALLEKGYHVLCEKPMARTSEQALQMVESANAAGKKLMIGQCLRFWPAYEYLKAVVEDGRYGSVRAGYFYRGSGFPLPWYLNGANSGGCLLDMHVHDTDIIHWLFGMPASVSTSARVVAPQGGYDVVSTNYHYPEGMVLNAQADWTLQGDIQFAMTYRVNLEGASILFADNAVSVHPANEPGFIAELSPDTGYYREIRYFLDVVASGEALSACPPEETLGTMAIIEAEQLSADRGGELVKPQAKTIKAMN</sequence>
<dbReference type="Gene3D" id="3.30.360.10">
    <property type="entry name" value="Dihydrodipicolinate Reductase, domain 2"/>
    <property type="match status" value="1"/>
</dbReference>
<proteinExistence type="predicted"/>
<dbReference type="Proteomes" id="UP000665561">
    <property type="component" value="Unassembled WGS sequence"/>
</dbReference>
<dbReference type="RefSeq" id="WP_161744169.1">
    <property type="nucleotide sequence ID" value="NZ_JAAAMV010000012.1"/>
</dbReference>
<dbReference type="Pfam" id="PF22725">
    <property type="entry name" value="GFO_IDH_MocA_C3"/>
    <property type="match status" value="1"/>
</dbReference>
<evidence type="ECO:0000259" key="2">
    <source>
        <dbReference type="Pfam" id="PF01408"/>
    </source>
</evidence>
<feature type="domain" description="GFO/IDH/MocA-like oxidoreductase" evidence="3">
    <location>
        <begin position="137"/>
        <end position="239"/>
    </location>
</feature>
<gene>
    <name evidence="4" type="ORF">GT019_15840</name>
</gene>
<evidence type="ECO:0000256" key="1">
    <source>
        <dbReference type="ARBA" id="ARBA00023002"/>
    </source>
</evidence>
<dbReference type="PANTHER" id="PTHR43818:SF11">
    <property type="entry name" value="BCDNA.GH03377"/>
    <property type="match status" value="1"/>
</dbReference>
<dbReference type="Gene3D" id="3.40.50.720">
    <property type="entry name" value="NAD(P)-binding Rossmann-like Domain"/>
    <property type="match status" value="1"/>
</dbReference>
<keyword evidence="5" id="KW-1185">Reference proteome</keyword>
<comment type="caution">
    <text evidence="4">The sequence shown here is derived from an EMBL/GenBank/DDBJ whole genome shotgun (WGS) entry which is preliminary data.</text>
</comment>
<organism evidence="4 5">
    <name type="scientific">Paenibacillus glycinis</name>
    <dbReference type="NCBI Taxonomy" id="2697035"/>
    <lineage>
        <taxon>Bacteria</taxon>
        <taxon>Bacillati</taxon>
        <taxon>Bacillota</taxon>
        <taxon>Bacilli</taxon>
        <taxon>Bacillales</taxon>
        <taxon>Paenibacillaceae</taxon>
        <taxon>Paenibacillus</taxon>
    </lineage>
</organism>